<keyword evidence="6" id="KW-1185">Reference proteome</keyword>
<feature type="transmembrane region" description="Helical" evidence="3">
    <location>
        <begin position="98"/>
        <end position="121"/>
    </location>
</feature>
<dbReference type="OrthoDB" id="6495301at2759"/>
<dbReference type="PANTHER" id="PTHR48081">
    <property type="entry name" value="AB HYDROLASE SUPERFAMILY PROTEIN C4A8.06C"/>
    <property type="match status" value="1"/>
</dbReference>
<keyword evidence="3" id="KW-1133">Transmembrane helix</keyword>
<dbReference type="PROSITE" id="PS00122">
    <property type="entry name" value="CARBOXYLESTERASE_B_1"/>
    <property type="match status" value="1"/>
</dbReference>
<organism evidence="5 6">
    <name type="scientific">Achlya hypogyna</name>
    <name type="common">Oomycete</name>
    <name type="synonym">Protoachlya hypogyna</name>
    <dbReference type="NCBI Taxonomy" id="1202772"/>
    <lineage>
        <taxon>Eukaryota</taxon>
        <taxon>Sar</taxon>
        <taxon>Stramenopiles</taxon>
        <taxon>Oomycota</taxon>
        <taxon>Saprolegniomycetes</taxon>
        <taxon>Saprolegniales</taxon>
        <taxon>Achlyaceae</taxon>
        <taxon>Achlya</taxon>
    </lineage>
</organism>
<dbReference type="AlphaFoldDB" id="A0A1V9ZUR0"/>
<reference evidence="5 6" key="1">
    <citation type="journal article" date="2014" name="Genome Biol. Evol.">
        <title>The secreted proteins of Achlya hypogyna and Thraustotheca clavata identify the ancestral oomycete secretome and reveal gene acquisitions by horizontal gene transfer.</title>
        <authorList>
            <person name="Misner I."/>
            <person name="Blouin N."/>
            <person name="Leonard G."/>
            <person name="Richards T.A."/>
            <person name="Lane C.E."/>
        </authorList>
    </citation>
    <scope>NUCLEOTIDE SEQUENCE [LARGE SCALE GENOMIC DNA]</scope>
    <source>
        <strain evidence="5 6">ATCC 48635</strain>
    </source>
</reference>
<dbReference type="Gene3D" id="3.40.50.1820">
    <property type="entry name" value="alpha/beta hydrolase"/>
    <property type="match status" value="1"/>
</dbReference>
<dbReference type="Proteomes" id="UP000243579">
    <property type="component" value="Unassembled WGS sequence"/>
</dbReference>
<accession>A0A1V9ZUR0</accession>
<protein>
    <submittedName>
        <fullName evidence="5">Isoprenylcysteine alpha-carbonyl methylesterase ICME-like</fullName>
    </submittedName>
</protein>
<evidence type="ECO:0000256" key="1">
    <source>
        <dbReference type="ARBA" id="ARBA00022801"/>
    </source>
</evidence>
<dbReference type="InterPro" id="IPR050300">
    <property type="entry name" value="GDXG_lipolytic_enzyme"/>
</dbReference>
<evidence type="ECO:0000313" key="5">
    <source>
        <dbReference type="EMBL" id="OQS01709.1"/>
    </source>
</evidence>
<dbReference type="InterPro" id="IPR019826">
    <property type="entry name" value="Carboxylesterase_B_AS"/>
</dbReference>
<keyword evidence="3" id="KW-0812">Transmembrane</keyword>
<sequence>MGPLPRQSPPRAAAQSPRRPLSPKLRETSPPPLLRRPSIETRSPKRRKSLASTASESTPRNQCALDLAEVSAEVWLITTLTAKLLWAFRVSFKWVAMFLKLLTFTFFLAPAFLRIFFFWLYDVRVHKNIRYGTQGRNLLDIYMVPEPKAKMPVVVFLSGGAWIIGYKAWGALMGRVLSSYGILVVTPDYRNFPQGILPDMMDDANVAIAYVFENIHLFGGDPDNITLIGQSAGAHIGALVLLESIERPEFATWKPSRLRNFIGISGPYNIQESIELFHEHGLDRRVLGRIMNNDILHHSPTDRVRQLPKQLAAALPTIHLFHGTADTTVNWKSTQLFARVLNKAGATVHVKYYADKTHTDPIIEDPIQGDDPLLNDVIGIIRTSSPPYSPKLSTTFRPPEKLCPNFLVHCARRVNPF</sequence>
<feature type="domain" description="BD-FAE-like" evidence="4">
    <location>
        <begin position="139"/>
        <end position="339"/>
    </location>
</feature>
<dbReference type="InterPro" id="IPR049492">
    <property type="entry name" value="BD-FAE-like_dom"/>
</dbReference>
<dbReference type="PANTHER" id="PTHR48081:SF33">
    <property type="entry name" value="KYNURENINE FORMAMIDASE"/>
    <property type="match status" value="1"/>
</dbReference>
<evidence type="ECO:0000313" key="6">
    <source>
        <dbReference type="Proteomes" id="UP000243579"/>
    </source>
</evidence>
<dbReference type="Pfam" id="PF20434">
    <property type="entry name" value="BD-FAE"/>
    <property type="match status" value="1"/>
</dbReference>
<dbReference type="STRING" id="1202772.A0A1V9ZUR0"/>
<dbReference type="EMBL" id="JNBR01000002">
    <property type="protein sequence ID" value="OQS01709.1"/>
    <property type="molecule type" value="Genomic_DNA"/>
</dbReference>
<dbReference type="GO" id="GO:0016787">
    <property type="term" value="F:hydrolase activity"/>
    <property type="evidence" value="ECO:0007669"/>
    <property type="project" value="UniProtKB-KW"/>
</dbReference>
<feature type="transmembrane region" description="Helical" evidence="3">
    <location>
        <begin position="151"/>
        <end position="169"/>
    </location>
</feature>
<feature type="region of interest" description="Disordered" evidence="2">
    <location>
        <begin position="1"/>
        <end position="57"/>
    </location>
</feature>
<keyword evidence="1" id="KW-0378">Hydrolase</keyword>
<dbReference type="ESTHER" id="9stra-a0a1v9zur0">
    <property type="family name" value="BD-FAE"/>
</dbReference>
<proteinExistence type="predicted"/>
<evidence type="ECO:0000259" key="4">
    <source>
        <dbReference type="Pfam" id="PF20434"/>
    </source>
</evidence>
<keyword evidence="3" id="KW-0472">Membrane</keyword>
<evidence type="ECO:0000256" key="3">
    <source>
        <dbReference type="SAM" id="Phobius"/>
    </source>
</evidence>
<name>A0A1V9ZUR0_ACHHY</name>
<feature type="compositionally biased region" description="Low complexity" evidence="2">
    <location>
        <begin position="1"/>
        <end position="23"/>
    </location>
</feature>
<comment type="caution">
    <text evidence="5">The sequence shown here is derived from an EMBL/GenBank/DDBJ whole genome shotgun (WGS) entry which is preliminary data.</text>
</comment>
<gene>
    <name evidence="5" type="ORF">ACHHYP_00322</name>
</gene>
<dbReference type="SUPFAM" id="SSF53474">
    <property type="entry name" value="alpha/beta-Hydrolases"/>
    <property type="match status" value="1"/>
</dbReference>
<evidence type="ECO:0000256" key="2">
    <source>
        <dbReference type="SAM" id="MobiDB-lite"/>
    </source>
</evidence>
<dbReference type="InterPro" id="IPR029058">
    <property type="entry name" value="AB_hydrolase_fold"/>
</dbReference>